<keyword evidence="2" id="KW-1185">Reference proteome</keyword>
<accession>A0A0W0RBI1</accession>
<sequence>MKLTAIYGQLFISKHGVKDTGVWFAALKDLTPKALDSGVERLMTLSKGDKFCEFPPNCLQFRALCLGFYSDLRMPSAAQAHREVLNCVYSVNPNWSHAVVKFTAKRLGLKFLEIDNEGHSFAVFKEVYEQVCHLMRQGHQIPEIKEQVLLAKPPSKDIATTHLAKIRQLLGVA</sequence>
<evidence type="ECO:0000313" key="1">
    <source>
        <dbReference type="EMBL" id="KTC68402.1"/>
    </source>
</evidence>
<name>A0A0W0RBI1_LEGBO</name>
<dbReference type="Proteomes" id="UP000054695">
    <property type="component" value="Unassembled WGS sequence"/>
</dbReference>
<dbReference type="RefSeq" id="WP_058460913.1">
    <property type="nucleotide sequence ID" value="NZ_CAAAIY010000007.1"/>
</dbReference>
<dbReference type="PATRIC" id="fig|447.4.peg.3622"/>
<comment type="caution">
    <text evidence="1">The sequence shown here is derived from an EMBL/GenBank/DDBJ whole genome shotgun (WGS) entry which is preliminary data.</text>
</comment>
<gene>
    <name evidence="1" type="ORF">Lboz_3387</name>
</gene>
<dbReference type="STRING" id="447.Lboz_3387"/>
<organism evidence="1 2">
    <name type="scientific">Legionella bozemanae</name>
    <name type="common">Fluoribacter bozemanae</name>
    <dbReference type="NCBI Taxonomy" id="447"/>
    <lineage>
        <taxon>Bacteria</taxon>
        <taxon>Pseudomonadati</taxon>
        <taxon>Pseudomonadota</taxon>
        <taxon>Gammaproteobacteria</taxon>
        <taxon>Legionellales</taxon>
        <taxon>Legionellaceae</taxon>
        <taxon>Legionella</taxon>
    </lineage>
</organism>
<reference evidence="1 2" key="1">
    <citation type="submission" date="2015-11" db="EMBL/GenBank/DDBJ databases">
        <title>Genomic analysis of 38 Legionella species identifies large and diverse effector repertoires.</title>
        <authorList>
            <person name="Burstein D."/>
            <person name="Amaro F."/>
            <person name="Zusman T."/>
            <person name="Lifshitz Z."/>
            <person name="Cohen O."/>
            <person name="Gilbert J.A."/>
            <person name="Pupko T."/>
            <person name="Shuman H.A."/>
            <person name="Segal G."/>
        </authorList>
    </citation>
    <scope>NUCLEOTIDE SEQUENCE [LARGE SCALE GENOMIC DNA]</scope>
    <source>
        <strain evidence="1 2">WIGA</strain>
    </source>
</reference>
<dbReference type="EMBL" id="LNXU01000056">
    <property type="protein sequence ID" value="KTC68402.1"/>
    <property type="molecule type" value="Genomic_DNA"/>
</dbReference>
<dbReference type="AlphaFoldDB" id="A0A0W0RBI1"/>
<evidence type="ECO:0000313" key="2">
    <source>
        <dbReference type="Proteomes" id="UP000054695"/>
    </source>
</evidence>
<proteinExistence type="predicted"/>
<dbReference type="OrthoDB" id="5725929at2"/>
<protein>
    <submittedName>
        <fullName evidence="1">Uncharacterized protein</fullName>
    </submittedName>
</protein>